<organism evidence="1 2">
    <name type="scientific">Parasponia andersonii</name>
    <name type="common">Sponia andersonii</name>
    <dbReference type="NCBI Taxonomy" id="3476"/>
    <lineage>
        <taxon>Eukaryota</taxon>
        <taxon>Viridiplantae</taxon>
        <taxon>Streptophyta</taxon>
        <taxon>Embryophyta</taxon>
        <taxon>Tracheophyta</taxon>
        <taxon>Spermatophyta</taxon>
        <taxon>Magnoliopsida</taxon>
        <taxon>eudicotyledons</taxon>
        <taxon>Gunneridae</taxon>
        <taxon>Pentapetalae</taxon>
        <taxon>rosids</taxon>
        <taxon>fabids</taxon>
        <taxon>Rosales</taxon>
        <taxon>Cannabaceae</taxon>
        <taxon>Parasponia</taxon>
    </lineage>
</organism>
<evidence type="ECO:0000313" key="2">
    <source>
        <dbReference type="Proteomes" id="UP000237105"/>
    </source>
</evidence>
<gene>
    <name evidence="1" type="ORF">PanWU01x14_178670</name>
</gene>
<dbReference type="Proteomes" id="UP000237105">
    <property type="component" value="Unassembled WGS sequence"/>
</dbReference>
<dbReference type="EMBL" id="JXTB01000167">
    <property type="protein sequence ID" value="PON56824.1"/>
    <property type="molecule type" value="Genomic_DNA"/>
</dbReference>
<accession>A0A2P5C753</accession>
<reference evidence="2" key="1">
    <citation type="submission" date="2016-06" db="EMBL/GenBank/DDBJ databases">
        <title>Parallel loss of symbiosis genes in relatives of nitrogen-fixing non-legume Parasponia.</title>
        <authorList>
            <person name="Van Velzen R."/>
            <person name="Holmer R."/>
            <person name="Bu F."/>
            <person name="Rutten L."/>
            <person name="Van Zeijl A."/>
            <person name="Liu W."/>
            <person name="Santuari L."/>
            <person name="Cao Q."/>
            <person name="Sharma T."/>
            <person name="Shen D."/>
            <person name="Roswanjaya Y."/>
            <person name="Wardhani T."/>
            <person name="Kalhor M.S."/>
            <person name="Jansen J."/>
            <person name="Van den Hoogen J."/>
            <person name="Gungor B."/>
            <person name="Hartog M."/>
            <person name="Hontelez J."/>
            <person name="Verver J."/>
            <person name="Yang W.-C."/>
            <person name="Schijlen E."/>
            <person name="Repin R."/>
            <person name="Schilthuizen M."/>
            <person name="Schranz E."/>
            <person name="Heidstra R."/>
            <person name="Miyata K."/>
            <person name="Fedorova E."/>
            <person name="Kohlen W."/>
            <person name="Bisseling T."/>
            <person name="Smit S."/>
            <person name="Geurts R."/>
        </authorList>
    </citation>
    <scope>NUCLEOTIDE SEQUENCE [LARGE SCALE GENOMIC DNA]</scope>
    <source>
        <strain evidence="2">cv. WU1-14</strain>
    </source>
</reference>
<dbReference type="AlphaFoldDB" id="A0A2P5C753"/>
<evidence type="ECO:0000313" key="1">
    <source>
        <dbReference type="EMBL" id="PON56824.1"/>
    </source>
</evidence>
<protein>
    <submittedName>
        <fullName evidence="1">Uncharacterized protein</fullName>
    </submittedName>
</protein>
<name>A0A2P5C753_PARAD</name>
<proteinExistence type="predicted"/>
<sequence>MLNWCRNAKSSRELALRYHFHGTVAPLHDAAAPLPRHCGTCHSFDRLGATAPNLVSKCQKCKHIAEFQDCSCATPRCRSTTSTALWHGDINIVTLQCPVYGVAVPSSG</sequence>
<comment type="caution">
    <text evidence="1">The sequence shown here is derived from an EMBL/GenBank/DDBJ whole genome shotgun (WGS) entry which is preliminary data.</text>
</comment>
<keyword evidence="2" id="KW-1185">Reference proteome</keyword>